<dbReference type="InterPro" id="IPR040247">
    <property type="entry name" value="DUF5524"/>
</dbReference>
<dbReference type="Proteomes" id="UP000694392">
    <property type="component" value="Unplaced"/>
</dbReference>
<feature type="compositionally biased region" description="Pro residues" evidence="1">
    <location>
        <begin position="274"/>
        <end position="284"/>
    </location>
</feature>
<evidence type="ECO:0000313" key="2">
    <source>
        <dbReference type="Ensembl" id="ENSSPUP00000018895.1"/>
    </source>
</evidence>
<sequence length="284" mass="32324">MRNISKAPPGPPNRYAPCHWYYDIPLKQPEKPVNPDSLLPPASQIPGLSDLAESHNEITCGGRRKWIKDTDSEYVKLAKQGGQPDLLKYYTPFTRKTSPVAYAAPDWYMHHSKPDESRAHAPSLPNYMIHEEFNPDQLNGSYESKRGPFDFDMKSVWQRDAEDKENKERKKENAAQVEVHAGNTKEVKLPAINPKHSNKVPPSVAAKEFHSGNRLYFPPMPGQKNNEPVNFSKLLSNGYGDDWMQQRNDWEKRSPQTPKDNEQPKESLPLSSETPPPESTPIDN</sequence>
<proteinExistence type="predicted"/>
<organism evidence="2 3">
    <name type="scientific">Sphenodon punctatus</name>
    <name type="common">Tuatara</name>
    <name type="synonym">Hatteria punctata</name>
    <dbReference type="NCBI Taxonomy" id="8508"/>
    <lineage>
        <taxon>Eukaryota</taxon>
        <taxon>Metazoa</taxon>
        <taxon>Chordata</taxon>
        <taxon>Craniata</taxon>
        <taxon>Vertebrata</taxon>
        <taxon>Euteleostomi</taxon>
        <taxon>Lepidosauria</taxon>
        <taxon>Sphenodontia</taxon>
        <taxon>Sphenodontidae</taxon>
        <taxon>Sphenodon</taxon>
    </lineage>
</organism>
<reference evidence="2" key="1">
    <citation type="submission" date="2025-08" db="UniProtKB">
        <authorList>
            <consortium name="Ensembl"/>
        </authorList>
    </citation>
    <scope>IDENTIFICATION</scope>
</reference>
<feature type="compositionally biased region" description="Polar residues" evidence="1">
    <location>
        <begin position="223"/>
        <end position="235"/>
    </location>
</feature>
<feature type="compositionally biased region" description="Basic and acidic residues" evidence="1">
    <location>
        <begin position="157"/>
        <end position="173"/>
    </location>
</feature>
<feature type="compositionally biased region" description="Basic and acidic residues" evidence="1">
    <location>
        <begin position="248"/>
        <end position="265"/>
    </location>
</feature>
<evidence type="ECO:0000256" key="1">
    <source>
        <dbReference type="SAM" id="MobiDB-lite"/>
    </source>
</evidence>
<dbReference type="GeneTree" id="ENSGT00390000014376"/>
<dbReference type="Pfam" id="PF17662">
    <property type="entry name" value="DUF5524"/>
    <property type="match status" value="1"/>
</dbReference>
<protein>
    <submittedName>
        <fullName evidence="2">Chromosome 7 open reading frame 57</fullName>
    </submittedName>
</protein>
<accession>A0A8D0HAT9</accession>
<evidence type="ECO:0000313" key="3">
    <source>
        <dbReference type="Proteomes" id="UP000694392"/>
    </source>
</evidence>
<keyword evidence="3" id="KW-1185">Reference proteome</keyword>
<dbReference type="PANTHER" id="PTHR31097:SF2">
    <property type="entry name" value="CHROMOSOME 7 OPEN READING FRAME 57"/>
    <property type="match status" value="1"/>
</dbReference>
<dbReference type="AlphaFoldDB" id="A0A8D0HAT9"/>
<dbReference type="Ensembl" id="ENSSPUT00000020125.1">
    <property type="protein sequence ID" value="ENSSPUP00000018895.1"/>
    <property type="gene ID" value="ENSSPUG00000014577.1"/>
</dbReference>
<gene>
    <name evidence="2" type="primary">C7orf57</name>
</gene>
<dbReference type="PANTHER" id="PTHR31097">
    <property type="entry name" value="SI:DKEY-276J7.1"/>
    <property type="match status" value="1"/>
</dbReference>
<feature type="region of interest" description="Disordered" evidence="1">
    <location>
        <begin position="157"/>
        <end position="284"/>
    </location>
</feature>
<reference evidence="2" key="2">
    <citation type="submission" date="2025-09" db="UniProtKB">
        <authorList>
            <consortium name="Ensembl"/>
        </authorList>
    </citation>
    <scope>IDENTIFICATION</scope>
</reference>
<name>A0A8D0HAT9_SPHPU</name>